<dbReference type="InterPro" id="IPR050836">
    <property type="entry name" value="SDS22/Internalin_LRR"/>
</dbReference>
<dbReference type="InterPro" id="IPR001611">
    <property type="entry name" value="Leu-rich_rpt"/>
</dbReference>
<dbReference type="PANTHER" id="PTHR46652">
    <property type="entry name" value="LEUCINE-RICH REPEAT AND IQ DOMAIN-CONTAINING PROTEIN 1-RELATED"/>
    <property type="match status" value="1"/>
</dbReference>
<evidence type="ECO:0000256" key="2">
    <source>
        <dbReference type="ARBA" id="ARBA00022737"/>
    </source>
</evidence>
<evidence type="ECO:0000313" key="6">
    <source>
        <dbReference type="Proteomes" id="UP000324632"/>
    </source>
</evidence>
<feature type="coiled-coil region" evidence="3">
    <location>
        <begin position="325"/>
        <end position="352"/>
    </location>
</feature>
<evidence type="ECO:0000256" key="4">
    <source>
        <dbReference type="SAM" id="MobiDB-lite"/>
    </source>
</evidence>
<dbReference type="Proteomes" id="UP000324632">
    <property type="component" value="Chromosome 8"/>
</dbReference>
<protein>
    <submittedName>
        <fullName evidence="5">Leucine-rich repeat-containing protein 9</fullName>
    </submittedName>
</protein>
<dbReference type="SUPFAM" id="SSF52075">
    <property type="entry name" value="Outer arm dynein light chain 1"/>
    <property type="match status" value="4"/>
</dbReference>
<dbReference type="Pfam" id="PF14580">
    <property type="entry name" value="LRR_9"/>
    <property type="match status" value="1"/>
</dbReference>
<comment type="caution">
    <text evidence="5">The sequence shown here is derived from an EMBL/GenBank/DDBJ whole genome shotgun (WGS) entry which is preliminary data.</text>
</comment>
<evidence type="ECO:0000313" key="5">
    <source>
        <dbReference type="EMBL" id="KAA0718073.1"/>
    </source>
</evidence>
<dbReference type="PANTHER" id="PTHR46652:SF3">
    <property type="entry name" value="LEUCINE-RICH REPEAT-CONTAINING PROTEIN 9"/>
    <property type="match status" value="1"/>
</dbReference>
<dbReference type="SUPFAM" id="SSF52058">
    <property type="entry name" value="L domain-like"/>
    <property type="match status" value="1"/>
</dbReference>
<reference evidence="5 6" key="1">
    <citation type="journal article" date="2019" name="Mol. Ecol. Resour.">
        <title>Chromosome-level genome assembly of Triplophysa tibetana, a fish adapted to the harsh high-altitude environment of the Tibetan Plateau.</title>
        <authorList>
            <person name="Yang X."/>
            <person name="Liu H."/>
            <person name="Ma Z."/>
            <person name="Zou Y."/>
            <person name="Zou M."/>
            <person name="Mao Y."/>
            <person name="Li X."/>
            <person name="Wang H."/>
            <person name="Chen T."/>
            <person name="Wang W."/>
            <person name="Yang R."/>
        </authorList>
    </citation>
    <scope>NUCLEOTIDE SEQUENCE [LARGE SCALE GENOMIC DNA]</scope>
    <source>
        <strain evidence="5">TTIB1903HZAU</strain>
        <tissue evidence="5">Muscle</tissue>
    </source>
</reference>
<dbReference type="SMART" id="SM00365">
    <property type="entry name" value="LRR_SD22"/>
    <property type="match status" value="15"/>
</dbReference>
<dbReference type="EMBL" id="SOYY01000008">
    <property type="protein sequence ID" value="KAA0718073.1"/>
    <property type="molecule type" value="Genomic_DNA"/>
</dbReference>
<proteinExistence type="predicted"/>
<dbReference type="SMART" id="SM00364">
    <property type="entry name" value="LRR_BAC"/>
    <property type="match status" value="8"/>
</dbReference>
<dbReference type="PROSITE" id="PS51450">
    <property type="entry name" value="LRR"/>
    <property type="match status" value="11"/>
</dbReference>
<sequence length="1465" mass="167393">MTQREQQRLNPDEEIIKELCVSNGVSYEKLSQEGSEIMDLEMFFSGFPRMVGLSLFPGLSRLTIVGQTINVIQGLECCPLLKALWVVECRLNEISGLQNCLQLQKLYLYDNNIKRITNLEMLVNLHVLWLNKNQISEIEGLSSLVNLEELHLADNAIETLGHRLDPNTSLQNLNLSGNKISSFKELTHLTRLSQLRELSLTDPQSSPNPVCLQYNYYTHVLYHMPHLQRLDTYDVSMKHLTDAAESTVLKKMMYYTMRGRCAQRQFEELKAKLRQHKKDQIQLPEERIWVLSHTLRNLECELSNIQGAGKKSGEPEDSDICSDREQKLQCKLDAVRDRLKIWEQRLKMLEACYQRDLALASDRKEMMVHLLLLELETVGNIRFEEGNTNDPWFTSCYDLLLSRFCALDYKTHHINGIKINRIMRIHNQALRLRFQDKLHFLNMESSAISQNNKRHTEYLFYVPDPEHSCEGDEILHITETGFKTADSYKALGRERAVPLSNSVSVCDRLRMTFLQKTSESNTAEPLRFRHGQLIISKVFLGRNAAVKEGVPIDCKYYPRANSVYLSTNTKLHTALTAPDCDCRQRQKLWYIFDHELVLPEYLVDFEYITQDTPEHPSSSDSSTAVASSESLAELDLDEEALNMEPILKPHPKMLSLDEKSILTVARANVLSQITVLNLHGNSLNKLSEISRITALQRLTLSFNDLTRLGDISHMPNLEYLDVSFNRISTLEGLRGLSRLKELDLRWNQLTCVRDDMNVLRKHTPALLRLDTRHNPWHRHECVRMVILGRLKTLTHLDDILVMEEEAAAAAQMAARSRINQASLVAHSWIDSERPRSLSLLSSVHLLTQMSPSPWKHSHELEPGWTAKITTLNLDGQQLTRLSNLDQLVNLRWASFDNNELSHIEGLEHWPLLEELSLNCNNISRLEVSCTLQRLTRLSINSNHLQCLDGDVLDRLPNLHFLSVEDNIISSLHGLQRSRLLFELYIGNNDISTTREIFHLKTLSSLIILDLYGNLLVSKLENYRIYMVFHLPSLRALDGVAVEVCESEAANEVFEGRLTADMVAEKLGHTNYRELSELILQSSSIRMVDLAPADLFGNLRSINLEHNNLTSFSGLIFLPNIKMLFLNYNHIESILPRQKVQSHMSNKQILHHKVTSSGYGQQNSRLSREGESRDNQEPLMPSLEVLHLGHNGISSLLTLQLSRLTNLRALFLQGNDISQVDGLEGLQRLLELVLDRNRIKSLNESSFRGQEVLMDLRLAENRIRELNHLQPLTGLRRLFLDMNKIQDVSELEKLEVLPSLIELSVAGNPVSRRSLHRQAVVLHLYSLQVLDGITITLEERTRAELLSNEAQGSSSGAADMTLPGLVPLMTRPVPLRRSSLNPGIHTLITDQQEDTHDKGRYKKQRGGVSLLRGLQNDVSFRQMRGASSHYPTVLQPTGHRVFSIFPNSDLDSRYQFHGGPRPKPPL</sequence>
<feature type="region of interest" description="Disordered" evidence="4">
    <location>
        <begin position="1153"/>
        <end position="1175"/>
    </location>
</feature>
<dbReference type="SMART" id="SM00369">
    <property type="entry name" value="LRR_TYP"/>
    <property type="match status" value="12"/>
</dbReference>
<gene>
    <name evidence="5" type="ORF">E1301_Tti001333</name>
</gene>
<evidence type="ECO:0000256" key="3">
    <source>
        <dbReference type="SAM" id="Coils"/>
    </source>
</evidence>
<keyword evidence="6" id="KW-1185">Reference proteome</keyword>
<dbReference type="Pfam" id="PF13855">
    <property type="entry name" value="LRR_8"/>
    <property type="match status" value="2"/>
</dbReference>
<dbReference type="Gene3D" id="3.90.228.10">
    <property type="match status" value="1"/>
</dbReference>
<keyword evidence="2" id="KW-0677">Repeat</keyword>
<dbReference type="InterPro" id="IPR032675">
    <property type="entry name" value="LRR_dom_sf"/>
</dbReference>
<organism evidence="5 6">
    <name type="scientific">Triplophysa tibetana</name>
    <dbReference type="NCBI Taxonomy" id="1572043"/>
    <lineage>
        <taxon>Eukaryota</taxon>
        <taxon>Metazoa</taxon>
        <taxon>Chordata</taxon>
        <taxon>Craniata</taxon>
        <taxon>Vertebrata</taxon>
        <taxon>Euteleostomi</taxon>
        <taxon>Actinopterygii</taxon>
        <taxon>Neopterygii</taxon>
        <taxon>Teleostei</taxon>
        <taxon>Ostariophysi</taxon>
        <taxon>Cypriniformes</taxon>
        <taxon>Nemacheilidae</taxon>
        <taxon>Triplophysa</taxon>
    </lineage>
</organism>
<accession>A0A5A9P847</accession>
<keyword evidence="3" id="KW-0175">Coiled coil</keyword>
<feature type="compositionally biased region" description="Basic and acidic residues" evidence="4">
    <location>
        <begin position="1165"/>
        <end position="1175"/>
    </location>
</feature>
<keyword evidence="1" id="KW-0433">Leucine-rich repeat</keyword>
<evidence type="ECO:0000256" key="1">
    <source>
        <dbReference type="ARBA" id="ARBA00022614"/>
    </source>
</evidence>
<dbReference type="InterPro" id="IPR003591">
    <property type="entry name" value="Leu-rich_rpt_typical-subtyp"/>
</dbReference>
<dbReference type="Gene3D" id="3.80.10.10">
    <property type="entry name" value="Ribonuclease Inhibitor"/>
    <property type="match status" value="8"/>
</dbReference>
<feature type="compositionally biased region" description="Polar residues" evidence="4">
    <location>
        <begin position="1154"/>
        <end position="1164"/>
    </location>
</feature>
<name>A0A5A9P847_9TELE</name>